<dbReference type="OrthoDB" id="7061849at2"/>
<dbReference type="EMBL" id="LDXT01000092">
    <property type="protein sequence ID" value="KRT54275.1"/>
    <property type="molecule type" value="Genomic_DNA"/>
</dbReference>
<keyword evidence="4" id="KW-1185">Reference proteome</keyword>
<sequence>MLEYIFFDERPWRRFIEFLDEQKLAPIISHGPEEWVVGLPEDLDDELDARIEAFYDEMLAYNEALVTEEEGAQQVHTTGINVTLKDGRQVQAAIDPLLMNRLLEAVTPEELGVFVNAIVDAVEHPDERSLCQR</sequence>
<evidence type="ECO:0000313" key="3">
    <source>
        <dbReference type="Proteomes" id="UP000051276"/>
    </source>
</evidence>
<organism evidence="1 4">
    <name type="scientific">endosymbiont of Ridgeia piscesae</name>
    <dbReference type="NCBI Taxonomy" id="54398"/>
    <lineage>
        <taxon>Bacteria</taxon>
        <taxon>Pseudomonadati</taxon>
        <taxon>Pseudomonadota</taxon>
        <taxon>Gammaproteobacteria</taxon>
        <taxon>sulfur-oxidizing symbionts</taxon>
    </lineage>
</organism>
<dbReference type="STRING" id="54398.Ga0074115_10436"/>
<dbReference type="EMBL" id="LMXI01000096">
    <property type="protein sequence ID" value="KRT59752.1"/>
    <property type="molecule type" value="Genomic_DNA"/>
</dbReference>
<gene>
    <name evidence="1" type="ORF">Ga0074115_10436</name>
    <name evidence="2" type="ORF">Ga0076813_15987</name>
</gene>
<reference evidence="3 4" key="1">
    <citation type="submission" date="2015-11" db="EMBL/GenBank/DDBJ databases">
        <title>The genome of Candidatus Endoriftia persephone in Ridgeia piscesae and population structure of the North Eastern Pacific vestimentiferan symbionts.</title>
        <authorList>
            <person name="Perez M."/>
            <person name="Juniper K.S."/>
        </authorList>
    </citation>
    <scope>NUCLEOTIDE SEQUENCE [LARGE SCALE GENOMIC DNA]</scope>
    <source>
        <strain evidence="2">Ind10</strain>
        <strain evidence="1">Ind11</strain>
    </source>
</reference>
<name>A0A0T5YUL4_9GAMM</name>
<dbReference type="AlphaFoldDB" id="A0A0T5YUL4"/>
<protein>
    <submittedName>
        <fullName evidence="1">Uncharacterized protein</fullName>
    </submittedName>
</protein>
<evidence type="ECO:0000313" key="4">
    <source>
        <dbReference type="Proteomes" id="UP000051634"/>
    </source>
</evidence>
<dbReference type="RefSeq" id="WP_005965094.1">
    <property type="nucleotide sequence ID" value="NZ_KQ556932.1"/>
</dbReference>
<proteinExistence type="predicted"/>
<evidence type="ECO:0000313" key="1">
    <source>
        <dbReference type="EMBL" id="KRT54275.1"/>
    </source>
</evidence>
<accession>A0A0T5YUL4</accession>
<comment type="caution">
    <text evidence="1">The sequence shown here is derived from an EMBL/GenBank/DDBJ whole genome shotgun (WGS) entry which is preliminary data.</text>
</comment>
<evidence type="ECO:0000313" key="2">
    <source>
        <dbReference type="EMBL" id="KRT59752.1"/>
    </source>
</evidence>
<dbReference type="Proteomes" id="UP000051634">
    <property type="component" value="Unassembled WGS sequence"/>
</dbReference>
<dbReference type="Proteomes" id="UP000051276">
    <property type="component" value="Unassembled WGS sequence"/>
</dbReference>